<evidence type="ECO:0000259" key="1">
    <source>
        <dbReference type="Pfam" id="PF06985"/>
    </source>
</evidence>
<dbReference type="InterPro" id="IPR010730">
    <property type="entry name" value="HET"/>
</dbReference>
<proteinExistence type="predicted"/>
<dbReference type="VEuPathDB" id="FungiDB:Z519_06802"/>
<dbReference type="HOGENOM" id="CLU_2512438_0_0_1"/>
<sequence length="85" mass="9663">MDFIVVDVQQKMLVDAGNSCRYLALSYAWGNVPQLQLTLGRKEELFVPGALQRCWEQIPRVIRDAMHVVAAIGEKYLWVDALCIV</sequence>
<dbReference type="PANTHER" id="PTHR33112:SF12">
    <property type="entry name" value="HETEROKARYON INCOMPATIBILITY DOMAIN-CONTAINING PROTEIN"/>
    <property type="match status" value="1"/>
</dbReference>
<evidence type="ECO:0000313" key="2">
    <source>
        <dbReference type="EMBL" id="KIW92953.1"/>
    </source>
</evidence>
<dbReference type="Pfam" id="PF06985">
    <property type="entry name" value="HET"/>
    <property type="match status" value="1"/>
</dbReference>
<name>A0A0D2HI86_CLAB1</name>
<evidence type="ECO:0000313" key="3">
    <source>
        <dbReference type="Proteomes" id="UP000053789"/>
    </source>
</evidence>
<dbReference type="GeneID" id="27699730"/>
<dbReference type="OrthoDB" id="4159223at2759"/>
<reference evidence="2" key="1">
    <citation type="submission" date="2015-01" db="EMBL/GenBank/DDBJ databases">
        <title>The Genome Sequence of Cladophialophora bantiana CBS 173.52.</title>
        <authorList>
            <consortium name="The Broad Institute Genomics Platform"/>
            <person name="Cuomo C."/>
            <person name="de Hoog S."/>
            <person name="Gorbushina A."/>
            <person name="Stielow B."/>
            <person name="Teixiera M."/>
            <person name="Abouelleil A."/>
            <person name="Chapman S.B."/>
            <person name="Priest M."/>
            <person name="Young S.K."/>
            <person name="Wortman J."/>
            <person name="Nusbaum C."/>
            <person name="Birren B."/>
        </authorList>
    </citation>
    <scope>NUCLEOTIDE SEQUENCE [LARGE SCALE GENOMIC DNA]</scope>
    <source>
        <strain evidence="2">CBS 173.52</strain>
    </source>
</reference>
<feature type="domain" description="Heterokaryon incompatibility" evidence="1">
    <location>
        <begin position="22"/>
        <end position="84"/>
    </location>
</feature>
<gene>
    <name evidence="2" type="ORF">Z519_06802</name>
</gene>
<dbReference type="Proteomes" id="UP000053789">
    <property type="component" value="Unassembled WGS sequence"/>
</dbReference>
<dbReference type="EMBL" id="KN846988">
    <property type="protein sequence ID" value="KIW92953.1"/>
    <property type="molecule type" value="Genomic_DNA"/>
</dbReference>
<accession>A0A0D2HI86</accession>
<keyword evidence="3" id="KW-1185">Reference proteome</keyword>
<dbReference type="AlphaFoldDB" id="A0A0D2HI86"/>
<dbReference type="RefSeq" id="XP_016619622.1">
    <property type="nucleotide sequence ID" value="XM_016764540.1"/>
</dbReference>
<protein>
    <recommendedName>
        <fullName evidence="1">Heterokaryon incompatibility domain-containing protein</fullName>
    </recommendedName>
</protein>
<dbReference type="PANTHER" id="PTHR33112">
    <property type="entry name" value="DOMAIN PROTEIN, PUTATIVE-RELATED"/>
    <property type="match status" value="1"/>
</dbReference>
<organism evidence="2 3">
    <name type="scientific">Cladophialophora bantiana (strain ATCC 10958 / CBS 173.52 / CDC B-1940 / NIH 8579)</name>
    <name type="common">Xylohypha bantiana</name>
    <dbReference type="NCBI Taxonomy" id="1442370"/>
    <lineage>
        <taxon>Eukaryota</taxon>
        <taxon>Fungi</taxon>
        <taxon>Dikarya</taxon>
        <taxon>Ascomycota</taxon>
        <taxon>Pezizomycotina</taxon>
        <taxon>Eurotiomycetes</taxon>
        <taxon>Chaetothyriomycetidae</taxon>
        <taxon>Chaetothyriales</taxon>
        <taxon>Herpotrichiellaceae</taxon>
        <taxon>Cladophialophora</taxon>
    </lineage>
</organism>